<organism evidence="1">
    <name type="scientific">marine sediment metagenome</name>
    <dbReference type="NCBI Taxonomy" id="412755"/>
    <lineage>
        <taxon>unclassified sequences</taxon>
        <taxon>metagenomes</taxon>
        <taxon>ecological metagenomes</taxon>
    </lineage>
</organism>
<gene>
    <name evidence="1" type="ORF">LCGC14_2283860</name>
</gene>
<reference evidence="1" key="1">
    <citation type="journal article" date="2015" name="Nature">
        <title>Complex archaea that bridge the gap between prokaryotes and eukaryotes.</title>
        <authorList>
            <person name="Spang A."/>
            <person name="Saw J.H."/>
            <person name="Jorgensen S.L."/>
            <person name="Zaremba-Niedzwiedzka K."/>
            <person name="Martijn J."/>
            <person name="Lind A.E."/>
            <person name="van Eijk R."/>
            <person name="Schleper C."/>
            <person name="Guy L."/>
            <person name="Ettema T.J."/>
        </authorList>
    </citation>
    <scope>NUCLEOTIDE SEQUENCE</scope>
</reference>
<name>A0A0F9CT36_9ZZZZ</name>
<proteinExistence type="predicted"/>
<evidence type="ECO:0000313" key="1">
    <source>
        <dbReference type="EMBL" id="KKL52598.1"/>
    </source>
</evidence>
<comment type="caution">
    <text evidence="1">The sequence shown here is derived from an EMBL/GenBank/DDBJ whole genome shotgun (WGS) entry which is preliminary data.</text>
</comment>
<protein>
    <submittedName>
        <fullName evidence="1">Uncharacterized protein</fullName>
    </submittedName>
</protein>
<dbReference type="EMBL" id="LAZR01031835">
    <property type="protein sequence ID" value="KKL52598.1"/>
    <property type="molecule type" value="Genomic_DNA"/>
</dbReference>
<sequence length="86" mass="9995">MKSRNFKVSDRVYWCHSNGGSDEHNRKELSGTIIKIIKNNNIKELLINFDNFASLNPFTYTEFFEGERLIKFLGIKNVNSNIIVGR</sequence>
<dbReference type="AlphaFoldDB" id="A0A0F9CT36"/>
<accession>A0A0F9CT36</accession>